<dbReference type="Gene3D" id="3.40.50.300">
    <property type="entry name" value="P-loop containing nucleotide triphosphate hydrolases"/>
    <property type="match status" value="1"/>
</dbReference>
<dbReference type="OrthoDB" id="6266522at2759"/>
<evidence type="ECO:0000313" key="3">
    <source>
        <dbReference type="Proteomes" id="UP000784294"/>
    </source>
</evidence>
<reference evidence="2" key="1">
    <citation type="submission" date="2018-11" db="EMBL/GenBank/DDBJ databases">
        <authorList>
            <consortium name="Pathogen Informatics"/>
        </authorList>
    </citation>
    <scope>NUCLEOTIDE SEQUENCE</scope>
</reference>
<dbReference type="GO" id="GO:0007018">
    <property type="term" value="P:microtubule-based movement"/>
    <property type="evidence" value="ECO:0007669"/>
    <property type="project" value="InterPro"/>
</dbReference>
<dbReference type="InterPro" id="IPR027417">
    <property type="entry name" value="P-loop_NTPase"/>
</dbReference>
<evidence type="ECO:0008006" key="4">
    <source>
        <dbReference type="Google" id="ProtNLM"/>
    </source>
</evidence>
<organism evidence="2 3">
    <name type="scientific">Protopolystoma xenopodis</name>
    <dbReference type="NCBI Taxonomy" id="117903"/>
    <lineage>
        <taxon>Eukaryota</taxon>
        <taxon>Metazoa</taxon>
        <taxon>Spiralia</taxon>
        <taxon>Lophotrochozoa</taxon>
        <taxon>Platyhelminthes</taxon>
        <taxon>Monogenea</taxon>
        <taxon>Polyopisthocotylea</taxon>
        <taxon>Polystomatidea</taxon>
        <taxon>Polystomatidae</taxon>
        <taxon>Protopolystoma</taxon>
    </lineage>
</organism>
<dbReference type="PANTHER" id="PTHR22878">
    <property type="entry name" value="DYNEIN HEAVY CHAIN 6, AXONEMAL-LIKE-RELATED"/>
    <property type="match status" value="1"/>
</dbReference>
<dbReference type="SUPFAM" id="SSF52540">
    <property type="entry name" value="P-loop containing nucleoside triphosphate hydrolases"/>
    <property type="match status" value="1"/>
</dbReference>
<dbReference type="GO" id="GO:0045505">
    <property type="term" value="F:dynein intermediate chain binding"/>
    <property type="evidence" value="ECO:0007669"/>
    <property type="project" value="InterPro"/>
</dbReference>
<dbReference type="AlphaFoldDB" id="A0A448WME0"/>
<evidence type="ECO:0000313" key="2">
    <source>
        <dbReference type="EMBL" id="VEL15285.1"/>
    </source>
</evidence>
<proteinExistence type="predicted"/>
<evidence type="ECO:0000256" key="1">
    <source>
        <dbReference type="SAM" id="MobiDB-lite"/>
    </source>
</evidence>
<keyword evidence="3" id="KW-1185">Reference proteome</keyword>
<protein>
    <recommendedName>
        <fullName evidence="4">ATPase dynein-related AAA domain-containing protein</fullName>
    </recommendedName>
</protein>
<dbReference type="InterPro" id="IPR026983">
    <property type="entry name" value="DHC"/>
</dbReference>
<dbReference type="Proteomes" id="UP000784294">
    <property type="component" value="Unassembled WGS sequence"/>
</dbReference>
<feature type="region of interest" description="Disordered" evidence="1">
    <location>
        <begin position="160"/>
        <end position="210"/>
    </location>
</feature>
<feature type="compositionally biased region" description="Basic and acidic residues" evidence="1">
    <location>
        <begin position="166"/>
        <end position="208"/>
    </location>
</feature>
<dbReference type="PANTHER" id="PTHR22878:SF63">
    <property type="entry name" value="DYNEIN AXONEMAL HEAVY CHAIN 10"/>
    <property type="match status" value="1"/>
</dbReference>
<sequence length="311" mass="34257">MGVRTRLHTINPKDRTVASLYGTLDPVSREWNDGLLSSLFRQINSTGQGETAEEQRYLVFDGDVDALWIENMNSVMDDNKLLTLVNGERIRLQPNCALLFEVDNLQYASPATVSRCGMVYVRAVTDESQRRSLEGLFNKYVPSLIDFIFDGILPTAGFRSGTGARRCRDEEEKKFTSDVGEGKEDFGGSVAEHDRGKRGRGGDSDRMKPTGRLKPIIPLVKLNIVSQLCALLKMQLNCGHEPGTTPTISADWDDASGFPTSVEPTAVIGTTDKLTSIPVVFDQQGHPAQEKIEGKPINQETGLVGDIVCMY</sequence>
<dbReference type="GO" id="GO:0030286">
    <property type="term" value="C:dynein complex"/>
    <property type="evidence" value="ECO:0007669"/>
    <property type="project" value="InterPro"/>
</dbReference>
<gene>
    <name evidence="2" type="ORF">PXEA_LOCUS8725</name>
</gene>
<accession>A0A448WME0</accession>
<name>A0A448WME0_9PLAT</name>
<comment type="caution">
    <text evidence="2">The sequence shown here is derived from an EMBL/GenBank/DDBJ whole genome shotgun (WGS) entry which is preliminary data.</text>
</comment>
<dbReference type="GO" id="GO:0051959">
    <property type="term" value="F:dynein light intermediate chain binding"/>
    <property type="evidence" value="ECO:0007669"/>
    <property type="project" value="InterPro"/>
</dbReference>
<dbReference type="EMBL" id="CAAALY010024076">
    <property type="protein sequence ID" value="VEL15285.1"/>
    <property type="molecule type" value="Genomic_DNA"/>
</dbReference>